<protein>
    <submittedName>
        <fullName evidence="1">Uncharacterized protein</fullName>
    </submittedName>
</protein>
<name>A0A9Q1MTA5_9SOLA</name>
<gene>
    <name evidence="1" type="ORF">K7X08_020872</name>
</gene>
<comment type="caution">
    <text evidence="1">The sequence shown here is derived from an EMBL/GenBank/DDBJ whole genome shotgun (WGS) entry which is preliminary data.</text>
</comment>
<organism evidence="1 2">
    <name type="scientific">Anisodus acutangulus</name>
    <dbReference type="NCBI Taxonomy" id="402998"/>
    <lineage>
        <taxon>Eukaryota</taxon>
        <taxon>Viridiplantae</taxon>
        <taxon>Streptophyta</taxon>
        <taxon>Embryophyta</taxon>
        <taxon>Tracheophyta</taxon>
        <taxon>Spermatophyta</taxon>
        <taxon>Magnoliopsida</taxon>
        <taxon>eudicotyledons</taxon>
        <taxon>Gunneridae</taxon>
        <taxon>Pentapetalae</taxon>
        <taxon>asterids</taxon>
        <taxon>lamiids</taxon>
        <taxon>Solanales</taxon>
        <taxon>Solanaceae</taxon>
        <taxon>Solanoideae</taxon>
        <taxon>Hyoscyameae</taxon>
        <taxon>Anisodus</taxon>
    </lineage>
</organism>
<dbReference type="OrthoDB" id="1328764at2759"/>
<evidence type="ECO:0000313" key="1">
    <source>
        <dbReference type="EMBL" id="KAJ8568150.1"/>
    </source>
</evidence>
<sequence>MTKTKTASNTASQTPAINELLEAAQQAELLKRQELLEQRDAGFSQAMSDLRIVVNALQSQRSALEGPHLLETLERSSPSGDVGSLRVELQDLRAAVHAVQARDQVILEDLTPTTHENLVTLVYIENLIDDEDSPTTTPTYTMGKRK</sequence>
<dbReference type="EMBL" id="JAJAGQ010000003">
    <property type="protein sequence ID" value="KAJ8568150.1"/>
    <property type="molecule type" value="Genomic_DNA"/>
</dbReference>
<reference evidence="2" key="1">
    <citation type="journal article" date="2023" name="Proc. Natl. Acad. Sci. U.S.A.">
        <title>Genomic and structural basis for evolution of tropane alkaloid biosynthesis.</title>
        <authorList>
            <person name="Wanga Y.-J."/>
            <person name="Taina T."/>
            <person name="Yua J.-Y."/>
            <person name="Lia J."/>
            <person name="Xua B."/>
            <person name="Chenc J."/>
            <person name="D'Auriad J.C."/>
            <person name="Huanga J.-P."/>
            <person name="Huanga S.-X."/>
        </authorList>
    </citation>
    <scope>NUCLEOTIDE SEQUENCE [LARGE SCALE GENOMIC DNA]</scope>
    <source>
        <strain evidence="2">cv. KIB-2019</strain>
    </source>
</reference>
<accession>A0A9Q1MTA5</accession>
<proteinExistence type="predicted"/>
<dbReference type="AlphaFoldDB" id="A0A9Q1MTA5"/>
<dbReference type="Proteomes" id="UP001152561">
    <property type="component" value="Unassembled WGS sequence"/>
</dbReference>
<keyword evidence="2" id="KW-1185">Reference proteome</keyword>
<evidence type="ECO:0000313" key="2">
    <source>
        <dbReference type="Proteomes" id="UP001152561"/>
    </source>
</evidence>